<name>A0A840IGM9_9ACTN</name>
<keyword evidence="4" id="KW-0238">DNA-binding</keyword>
<proteinExistence type="inferred from homology"/>
<comment type="similarity">
    <text evidence="1 2">Belongs to the Dps family.</text>
</comment>
<dbReference type="InterPro" id="IPR023188">
    <property type="entry name" value="DPS_DNA-bd_CS"/>
</dbReference>
<dbReference type="PIRSF" id="PIRSF005900">
    <property type="entry name" value="Dps"/>
    <property type="match status" value="1"/>
</dbReference>
<dbReference type="GO" id="GO:0003677">
    <property type="term" value="F:DNA binding"/>
    <property type="evidence" value="ECO:0007669"/>
    <property type="project" value="UniProtKB-KW"/>
</dbReference>
<protein>
    <submittedName>
        <fullName evidence="4">Starvation-inducible DNA-binding protein</fullName>
    </submittedName>
</protein>
<dbReference type="CDD" id="cd01043">
    <property type="entry name" value="DPS"/>
    <property type="match status" value="1"/>
</dbReference>
<dbReference type="PANTHER" id="PTHR42932:SF2">
    <property type="entry name" value="DNA PROTECTION DURING STARVATION PROTEIN 1"/>
    <property type="match status" value="1"/>
</dbReference>
<accession>A0A840IGM9</accession>
<dbReference type="Pfam" id="PF00210">
    <property type="entry name" value="Ferritin"/>
    <property type="match status" value="1"/>
</dbReference>
<dbReference type="GO" id="GO:0008199">
    <property type="term" value="F:ferric iron binding"/>
    <property type="evidence" value="ECO:0007669"/>
    <property type="project" value="InterPro"/>
</dbReference>
<dbReference type="EMBL" id="JACHNU010000003">
    <property type="protein sequence ID" value="MBB4663118.1"/>
    <property type="molecule type" value="Genomic_DNA"/>
</dbReference>
<dbReference type="PANTHER" id="PTHR42932">
    <property type="entry name" value="GENERAL STRESS PROTEIN 20U"/>
    <property type="match status" value="1"/>
</dbReference>
<keyword evidence="5" id="KW-1185">Reference proteome</keyword>
<dbReference type="PROSITE" id="PS00818">
    <property type="entry name" value="DPS_1"/>
    <property type="match status" value="1"/>
</dbReference>
<dbReference type="InterPro" id="IPR002177">
    <property type="entry name" value="DPS_DNA-bd"/>
</dbReference>
<evidence type="ECO:0000313" key="4">
    <source>
        <dbReference type="EMBL" id="MBB4663118.1"/>
    </source>
</evidence>
<dbReference type="SUPFAM" id="SSF47240">
    <property type="entry name" value="Ferritin-like"/>
    <property type="match status" value="1"/>
</dbReference>
<dbReference type="InterPro" id="IPR012347">
    <property type="entry name" value="Ferritin-like"/>
</dbReference>
<dbReference type="RefSeq" id="WP_183342846.1">
    <property type="nucleotide sequence ID" value="NZ_JACHNU010000003.1"/>
</dbReference>
<gene>
    <name evidence="4" type="ORF">BDZ31_002707</name>
</gene>
<evidence type="ECO:0000256" key="2">
    <source>
        <dbReference type="RuleBase" id="RU003875"/>
    </source>
</evidence>
<comment type="caution">
    <text evidence="4">The sequence shown here is derived from an EMBL/GenBank/DDBJ whole genome shotgun (WGS) entry which is preliminary data.</text>
</comment>
<evidence type="ECO:0000256" key="1">
    <source>
        <dbReference type="ARBA" id="ARBA00009497"/>
    </source>
</evidence>
<dbReference type="AlphaFoldDB" id="A0A840IGM9"/>
<dbReference type="GO" id="GO:0016722">
    <property type="term" value="F:oxidoreductase activity, acting on metal ions"/>
    <property type="evidence" value="ECO:0007669"/>
    <property type="project" value="InterPro"/>
</dbReference>
<feature type="domain" description="Ferritin/DPS" evidence="3">
    <location>
        <begin position="27"/>
        <end position="159"/>
    </location>
</feature>
<sequence>MANNIIVSEDHHPTLRHNDREAIGSELQAILVTLIDLSLLGKQAHWNIVGPHFRSLHLQLDEMIDAWRLAADEVAERAVALGYQPDGQVRTVAGRTILAPLPEGQILDQDVIAAFTRLLTDSIGDIRSRMDKLEDVDAVTADILHGVVQGLEENLWMIRVQAG</sequence>
<dbReference type="InterPro" id="IPR008331">
    <property type="entry name" value="Ferritin_DPS_dom"/>
</dbReference>
<dbReference type="PRINTS" id="PR01346">
    <property type="entry name" value="HELNAPAPROT"/>
</dbReference>
<reference evidence="4 5" key="1">
    <citation type="submission" date="2020-08" db="EMBL/GenBank/DDBJ databases">
        <title>Genomic Encyclopedia of Archaeal and Bacterial Type Strains, Phase II (KMG-II): from individual species to whole genera.</title>
        <authorList>
            <person name="Goeker M."/>
        </authorList>
    </citation>
    <scope>NUCLEOTIDE SEQUENCE [LARGE SCALE GENOMIC DNA]</scope>
    <source>
        <strain evidence="4 5">DSM 23288</strain>
    </source>
</reference>
<evidence type="ECO:0000259" key="3">
    <source>
        <dbReference type="Pfam" id="PF00210"/>
    </source>
</evidence>
<dbReference type="Proteomes" id="UP000585272">
    <property type="component" value="Unassembled WGS sequence"/>
</dbReference>
<dbReference type="InterPro" id="IPR009078">
    <property type="entry name" value="Ferritin-like_SF"/>
</dbReference>
<organism evidence="4 5">
    <name type="scientific">Conexibacter arvalis</name>
    <dbReference type="NCBI Taxonomy" id="912552"/>
    <lineage>
        <taxon>Bacteria</taxon>
        <taxon>Bacillati</taxon>
        <taxon>Actinomycetota</taxon>
        <taxon>Thermoleophilia</taxon>
        <taxon>Solirubrobacterales</taxon>
        <taxon>Conexibacteraceae</taxon>
        <taxon>Conexibacter</taxon>
    </lineage>
</organism>
<dbReference type="Gene3D" id="1.20.1260.10">
    <property type="match status" value="1"/>
</dbReference>
<evidence type="ECO:0000313" key="5">
    <source>
        <dbReference type="Proteomes" id="UP000585272"/>
    </source>
</evidence>